<dbReference type="Gene3D" id="3.60.21.10">
    <property type="match status" value="1"/>
</dbReference>
<keyword evidence="2 4" id="KW-0378">Hydrolase</keyword>
<protein>
    <recommendedName>
        <fullName evidence="4">Nuclease SbcCD subunit D</fullName>
    </recommendedName>
</protein>
<dbReference type="GO" id="GO:0008408">
    <property type="term" value="F:3'-5' exonuclease activity"/>
    <property type="evidence" value="ECO:0007669"/>
    <property type="project" value="InterPro"/>
</dbReference>
<comment type="subunit">
    <text evidence="4">Heterodimer of SbcC and SbcD.</text>
</comment>
<sequence>MSNYRVLHTSDWHIGKKIGYFSRLGEQQKFLTFLLEFIRLQKIDLLLIAGDVYDSKRPGLEEQKLINDFFYELSFTSCRWCVVIAGNHDKKDYFSINKKIFSKFNIFLVTEDELDEQVVFLEDDSDVKFVVICVPHINERLIVNQDYGDIGLNNDVFLCKLENAYRDKISDIVNSIDDKYIGIPRILIAHSFFCNRRVVDSIGNSSILPVSVFGNSFSYVALGHIHDFKKLKDNIVYSGSPIQYSFDEDIRKYINILVFDDGELVSQDKVLIPVFGELRFLQGSFNEIVNDLYKIKRDLSCLCYLKIELNERIDAEFEEQIYNVVKSSLINIIDIYYHLLNSDENPSSRRRELISRDEVLSRDEKYFFQEKLRRDIMNGFRRGNKFSEEEIIALFEEVLLKGRTGKYEDK</sequence>
<evidence type="ECO:0000256" key="2">
    <source>
        <dbReference type="ARBA" id="ARBA00022801"/>
    </source>
</evidence>
<evidence type="ECO:0000256" key="3">
    <source>
        <dbReference type="ARBA" id="ARBA00022839"/>
    </source>
</evidence>
<dbReference type="OrthoDB" id="9773856at2"/>
<dbReference type="InterPro" id="IPR029052">
    <property type="entry name" value="Metallo-depent_PP-like"/>
</dbReference>
<keyword evidence="4" id="KW-0235">DNA replication</keyword>
<dbReference type="InterPro" id="IPR004593">
    <property type="entry name" value="SbcD"/>
</dbReference>
<evidence type="ECO:0000256" key="1">
    <source>
        <dbReference type="ARBA" id="ARBA00022722"/>
    </source>
</evidence>
<gene>
    <name evidence="4" type="primary">sbcD</name>
    <name evidence="6" type="ORF">CR532_04355</name>
</gene>
<dbReference type="CDD" id="cd00840">
    <property type="entry name" value="MPP_Mre11_N"/>
    <property type="match status" value="1"/>
</dbReference>
<name>A0A2S1LXZ6_9SPIR</name>
<dbReference type="EMBL" id="CP025785">
    <property type="protein sequence ID" value="AWG43173.1"/>
    <property type="molecule type" value="Genomic_DNA"/>
</dbReference>
<dbReference type="AlphaFoldDB" id="A0A2S1LXZ6"/>
<dbReference type="PANTHER" id="PTHR30337">
    <property type="entry name" value="COMPONENT OF ATP-DEPENDENT DSDNA EXONUCLEASE"/>
    <property type="match status" value="1"/>
</dbReference>
<keyword evidence="4" id="KW-0255">Endonuclease</keyword>
<evidence type="ECO:0000256" key="4">
    <source>
        <dbReference type="RuleBase" id="RU363069"/>
    </source>
</evidence>
<comment type="similarity">
    <text evidence="4">Belongs to the SbcD family.</text>
</comment>
<dbReference type="GO" id="GO:0006260">
    <property type="term" value="P:DNA replication"/>
    <property type="evidence" value="ECO:0007669"/>
    <property type="project" value="UniProtKB-KW"/>
</dbReference>
<proteinExistence type="inferred from homology"/>
<dbReference type="GO" id="GO:0004519">
    <property type="term" value="F:endonuclease activity"/>
    <property type="evidence" value="ECO:0007669"/>
    <property type="project" value="UniProtKB-KW"/>
</dbReference>
<dbReference type="Proteomes" id="UP000244655">
    <property type="component" value="Chromosome"/>
</dbReference>
<organism evidence="6 7">
    <name type="scientific">Candidatus Borreliella tachyglossi</name>
    <dbReference type="NCBI Taxonomy" id="1964448"/>
    <lineage>
        <taxon>Bacteria</taxon>
        <taxon>Pseudomonadati</taxon>
        <taxon>Spirochaetota</taxon>
        <taxon>Spirochaetia</taxon>
        <taxon>Spirochaetales</taxon>
        <taxon>Borreliaceae</taxon>
        <taxon>Borreliella</taxon>
    </lineage>
</organism>
<dbReference type="GO" id="GO:0006310">
    <property type="term" value="P:DNA recombination"/>
    <property type="evidence" value="ECO:0007669"/>
    <property type="project" value="UniProtKB-KW"/>
</dbReference>
<dbReference type="NCBIfam" id="TIGR00619">
    <property type="entry name" value="sbcd"/>
    <property type="match status" value="1"/>
</dbReference>
<keyword evidence="1 4" id="KW-0540">Nuclease</keyword>
<evidence type="ECO:0000313" key="7">
    <source>
        <dbReference type="Proteomes" id="UP000244655"/>
    </source>
</evidence>
<dbReference type="RefSeq" id="WP_108729572.1">
    <property type="nucleotide sequence ID" value="NZ_CP025785.1"/>
</dbReference>
<evidence type="ECO:0000259" key="5">
    <source>
        <dbReference type="Pfam" id="PF00149"/>
    </source>
</evidence>
<dbReference type="PANTHER" id="PTHR30337:SF0">
    <property type="entry name" value="NUCLEASE SBCCD SUBUNIT D"/>
    <property type="match status" value="1"/>
</dbReference>
<accession>A0A2S1LXZ6</accession>
<keyword evidence="7" id="KW-1185">Reference proteome</keyword>
<dbReference type="InterPro" id="IPR004843">
    <property type="entry name" value="Calcineurin-like_PHP"/>
</dbReference>
<dbReference type="InterPro" id="IPR041796">
    <property type="entry name" value="Mre11_N"/>
</dbReference>
<feature type="domain" description="Calcineurin-like phosphoesterase" evidence="5">
    <location>
        <begin position="5"/>
        <end position="227"/>
    </location>
</feature>
<dbReference type="Pfam" id="PF00149">
    <property type="entry name" value="Metallophos"/>
    <property type="match status" value="1"/>
</dbReference>
<evidence type="ECO:0000313" key="6">
    <source>
        <dbReference type="EMBL" id="AWG43173.1"/>
    </source>
</evidence>
<reference evidence="6 7" key="1">
    <citation type="submission" date="2018-01" db="EMBL/GenBank/DDBJ databases">
        <title>Genome sequence of Borrelia tachyglossi.</title>
        <authorList>
            <person name="Gofton A.W."/>
        </authorList>
    </citation>
    <scope>NUCLEOTIDE SEQUENCE [LARGE SCALE GENOMIC DNA]</scope>
    <source>
        <strain evidence="6 7">Bc-F10-1268</strain>
    </source>
</reference>
<comment type="function">
    <text evidence="4">SbcCD cleaves DNA hairpin structures. These structures can inhibit DNA replication and are intermediates in certain DNA recombination reactions. The complex acts as a 3'-&gt;5' double strand exonuclease that can open hairpins. It also has a 5' single-strand endonuclease activity.</text>
</comment>
<dbReference type="SUPFAM" id="SSF56300">
    <property type="entry name" value="Metallo-dependent phosphatases"/>
    <property type="match status" value="1"/>
</dbReference>
<keyword evidence="3 4" id="KW-0269">Exonuclease</keyword>
<keyword evidence="4" id="KW-0233">DNA recombination</keyword>
<dbReference type="InterPro" id="IPR050535">
    <property type="entry name" value="DNA_Repair-Maintenance_Comp"/>
</dbReference>